<comment type="caution">
    <text evidence="2">The sequence shown here is derived from an EMBL/GenBank/DDBJ whole genome shotgun (WGS) entry which is preliminary data.</text>
</comment>
<keyword evidence="3" id="KW-1185">Reference proteome</keyword>
<evidence type="ECO:0000313" key="2">
    <source>
        <dbReference type="EMBL" id="KAJ4477600.1"/>
    </source>
</evidence>
<reference evidence="2" key="1">
    <citation type="submission" date="2022-08" db="EMBL/GenBank/DDBJ databases">
        <title>A Global Phylogenomic Analysis of the Shiitake Genus Lentinula.</title>
        <authorList>
            <consortium name="DOE Joint Genome Institute"/>
            <person name="Sierra-Patev S."/>
            <person name="Min B."/>
            <person name="Naranjo-Ortiz M."/>
            <person name="Looney B."/>
            <person name="Konkel Z."/>
            <person name="Slot J.C."/>
            <person name="Sakamoto Y."/>
            <person name="Steenwyk J.L."/>
            <person name="Rokas A."/>
            <person name="Carro J."/>
            <person name="Camarero S."/>
            <person name="Ferreira P."/>
            <person name="Molpeceres G."/>
            <person name="Ruiz-Duenas F.J."/>
            <person name="Serrano A."/>
            <person name="Henrissat B."/>
            <person name="Drula E."/>
            <person name="Hughes K.W."/>
            <person name="Mata J.L."/>
            <person name="Ishikawa N.K."/>
            <person name="Vargas-Isla R."/>
            <person name="Ushijima S."/>
            <person name="Smith C.A."/>
            <person name="Ahrendt S."/>
            <person name="Andreopoulos W."/>
            <person name="He G."/>
            <person name="Labutti K."/>
            <person name="Lipzen A."/>
            <person name="Ng V."/>
            <person name="Riley R."/>
            <person name="Sandor L."/>
            <person name="Barry K."/>
            <person name="Martinez A.T."/>
            <person name="Xiao Y."/>
            <person name="Gibbons J.G."/>
            <person name="Terashima K."/>
            <person name="Grigoriev I.V."/>
            <person name="Hibbett D.S."/>
        </authorList>
    </citation>
    <scope>NUCLEOTIDE SEQUENCE</scope>
    <source>
        <strain evidence="2">RHP3577 ss4</strain>
    </source>
</reference>
<name>A0ABQ8V6Y1_9AGAR</name>
<dbReference type="Proteomes" id="UP001150217">
    <property type="component" value="Unassembled WGS sequence"/>
</dbReference>
<feature type="compositionally biased region" description="Basic residues" evidence="1">
    <location>
        <begin position="380"/>
        <end position="390"/>
    </location>
</feature>
<feature type="compositionally biased region" description="Low complexity" evidence="1">
    <location>
        <begin position="358"/>
        <end position="377"/>
    </location>
</feature>
<dbReference type="EMBL" id="JANVFT010000067">
    <property type="protein sequence ID" value="KAJ4477600.1"/>
    <property type="molecule type" value="Genomic_DNA"/>
</dbReference>
<feature type="region of interest" description="Disordered" evidence="1">
    <location>
        <begin position="346"/>
        <end position="390"/>
    </location>
</feature>
<accession>A0ABQ8V6Y1</accession>
<organism evidence="2 3">
    <name type="scientific">Lentinula lateritia</name>
    <dbReference type="NCBI Taxonomy" id="40482"/>
    <lineage>
        <taxon>Eukaryota</taxon>
        <taxon>Fungi</taxon>
        <taxon>Dikarya</taxon>
        <taxon>Basidiomycota</taxon>
        <taxon>Agaricomycotina</taxon>
        <taxon>Agaricomycetes</taxon>
        <taxon>Agaricomycetidae</taxon>
        <taxon>Agaricales</taxon>
        <taxon>Marasmiineae</taxon>
        <taxon>Omphalotaceae</taxon>
        <taxon>Lentinula</taxon>
    </lineage>
</organism>
<evidence type="ECO:0000256" key="1">
    <source>
        <dbReference type="SAM" id="MobiDB-lite"/>
    </source>
</evidence>
<evidence type="ECO:0000313" key="3">
    <source>
        <dbReference type="Proteomes" id="UP001150217"/>
    </source>
</evidence>
<proteinExistence type="predicted"/>
<gene>
    <name evidence="2" type="ORF">C8R41DRAFT_923064</name>
</gene>
<sequence>MSYSTYTPNSFQSPLFASRNEKDGIYDTLLQSFKDAGPTGLCNAEYKGDFHPHSTDSWSGNYTYVDNTSSICTFNVLGEVLGEDHGTLLGAQGNHYPGANNDNVLTDYRKAKPVIVLGTPSGNTTSMADIFFNQICTFLDIRASEQSGETGKIYVKEIVKSIKNDGVLDTIVLTGGLLYTRKIDDRDNEAPVGPTPTDAGAPVLPKSQDVFVNARYNCRLMTGYGGNAYNQCYAGLVQPRWVDLDGDLIKPWEFHDKVRPGTLIVANISLQVFVIPQSNGPYKTKKIYNAVINLLRVMAESDLPIALPCPFVLGQSRTSQPSSVSAPTEQSAAAAAFANILPSPKSVKTRMAQSPGASTSSSSTSSSGDITMSDSSSPIKQKKACTATKH</sequence>
<protein>
    <submittedName>
        <fullName evidence="2">Uncharacterized protein</fullName>
    </submittedName>
</protein>